<feature type="region of interest" description="Disordered" evidence="1">
    <location>
        <begin position="351"/>
        <end position="384"/>
    </location>
</feature>
<evidence type="ECO:0000256" key="1">
    <source>
        <dbReference type="SAM" id="MobiDB-lite"/>
    </source>
</evidence>
<feature type="region of interest" description="Disordered" evidence="1">
    <location>
        <begin position="210"/>
        <end position="234"/>
    </location>
</feature>
<dbReference type="AlphaFoldDB" id="A0A7S1AGH9"/>
<sequence length="497" mass="58355">MAGEARIRKLQCVREREQMKDVLVNRYREKFGKGGEKHIDEVSVSTSRIQREVDRLVGSAPVTEMNLNRLERRLTSNARGVDPDAMTVCSISAYTTGTTAGSTRQTVPRTKKSSPGSVRGASSTREVGDEAYKSKTEDSVPLDWSTLDKLAWELQKEDAVANAKKRQELQNNFRRNLDGQVADVHKKQETVREDQLRFHEEQIGAYRQWQEQEAAKETSAREKAMQERHDRDAQMKDIRQRREEATLRRNREAMEMKEKIERDNEVENQLAEKRRQNLRSFAQQARDENMEIARKHSEQRKNKLKCDAVQIEEYHNLLDASRQQRSKAVQEKVQERQQLIDEVAREYTYDEKKREQEAVSRAAREREQKDKERMEVDMKKSGRLQQMKLQTKEFLCQQIQDRQERRQAEREGKRQQGTLLEEDVQKYAETEKQLDNARRMRNMEHRIELERQIAAKASIPSLNKDTMSVTEMKINRPLLELVKQRQEADHQGQSCAC</sequence>
<protein>
    <recommendedName>
        <fullName evidence="3">Trichohyalin-plectin-homology domain-containing protein</fullName>
    </recommendedName>
</protein>
<gene>
    <name evidence="2" type="ORF">NSCI0253_LOCUS27164</name>
</gene>
<accession>A0A7S1AGH9</accession>
<dbReference type="EMBL" id="HBFQ01038294">
    <property type="protein sequence ID" value="CAD8852814.1"/>
    <property type="molecule type" value="Transcribed_RNA"/>
</dbReference>
<feature type="compositionally biased region" description="Basic and acidic residues" evidence="1">
    <location>
        <begin position="213"/>
        <end position="234"/>
    </location>
</feature>
<evidence type="ECO:0008006" key="3">
    <source>
        <dbReference type="Google" id="ProtNLM"/>
    </source>
</evidence>
<evidence type="ECO:0000313" key="2">
    <source>
        <dbReference type="EMBL" id="CAD8852814.1"/>
    </source>
</evidence>
<feature type="compositionally biased region" description="Basic and acidic residues" evidence="1">
    <location>
        <begin position="351"/>
        <end position="380"/>
    </location>
</feature>
<reference evidence="2" key="1">
    <citation type="submission" date="2021-01" db="EMBL/GenBank/DDBJ databases">
        <authorList>
            <person name="Corre E."/>
            <person name="Pelletier E."/>
            <person name="Niang G."/>
            <person name="Scheremetjew M."/>
            <person name="Finn R."/>
            <person name="Kale V."/>
            <person name="Holt S."/>
            <person name="Cochrane G."/>
            <person name="Meng A."/>
            <person name="Brown T."/>
            <person name="Cohen L."/>
        </authorList>
    </citation>
    <scope>NUCLEOTIDE SEQUENCE</scope>
</reference>
<name>A0A7S1AGH9_NOCSC</name>
<feature type="compositionally biased region" description="Polar residues" evidence="1">
    <location>
        <begin position="104"/>
        <end position="125"/>
    </location>
</feature>
<feature type="region of interest" description="Disordered" evidence="1">
    <location>
        <begin position="97"/>
        <end position="138"/>
    </location>
</feature>
<feature type="compositionally biased region" description="Basic and acidic residues" evidence="1">
    <location>
        <begin position="126"/>
        <end position="138"/>
    </location>
</feature>
<organism evidence="2">
    <name type="scientific">Noctiluca scintillans</name>
    <name type="common">Sea sparkle</name>
    <name type="synonym">Red tide dinoflagellate</name>
    <dbReference type="NCBI Taxonomy" id="2966"/>
    <lineage>
        <taxon>Eukaryota</taxon>
        <taxon>Sar</taxon>
        <taxon>Alveolata</taxon>
        <taxon>Dinophyceae</taxon>
        <taxon>Noctilucales</taxon>
        <taxon>Noctilucaceae</taxon>
        <taxon>Noctiluca</taxon>
    </lineage>
</organism>
<proteinExistence type="predicted"/>